<feature type="non-terminal residue" evidence="3">
    <location>
        <position position="127"/>
    </location>
</feature>
<evidence type="ECO:0000259" key="2">
    <source>
        <dbReference type="Pfam" id="PF12546"/>
    </source>
</evidence>
<evidence type="ECO:0000256" key="1">
    <source>
        <dbReference type="SAM" id="MobiDB-lite"/>
    </source>
</evidence>
<sequence>VPSLTTSLIRGEEQEEEETSSDHRNVARGIRDEVPDDDDMNQETARELVFPEFNNQITLRNNGDSPAESSSGTSFRRERDGGVVPVWSPATSSYSEQFVGEESSYLQRSHQVINWRQLSQTGSNFAN</sequence>
<dbReference type="EMBL" id="GU354178">
    <property type="protein sequence ID" value="ADE06489.1"/>
    <property type="molecule type" value="Genomic_DNA"/>
</dbReference>
<feature type="compositionally biased region" description="Polar residues" evidence="1">
    <location>
        <begin position="53"/>
        <end position="74"/>
    </location>
</feature>
<feature type="domain" description="Cryptochrome C-terminal" evidence="2">
    <location>
        <begin position="1"/>
        <end position="72"/>
    </location>
</feature>
<feature type="region of interest" description="Disordered" evidence="1">
    <location>
        <begin position="1"/>
        <end position="95"/>
    </location>
</feature>
<protein>
    <submittedName>
        <fullName evidence="3">Gibberellin response modulator</fullName>
    </submittedName>
</protein>
<feature type="non-terminal residue" evidence="3">
    <location>
        <position position="1"/>
    </location>
</feature>
<dbReference type="AlphaFoldDB" id="D5JWT1"/>
<dbReference type="Pfam" id="PF12546">
    <property type="entry name" value="Cryptochrome_C"/>
    <property type="match status" value="1"/>
</dbReference>
<reference evidence="3" key="1">
    <citation type="journal article" date="2010" name="BMC Genomics">
        <title>Homeolog loss and expression changes in natural populations of the recently and repeatedly formed allotetraploid Tragopogon mirus (Asteraceae).</title>
        <authorList>
            <person name="Koh J."/>
            <person name="Soltis P.S."/>
            <person name="Soltis D.E."/>
        </authorList>
    </citation>
    <scope>NUCLEOTIDE SEQUENCE</scope>
    <source>
        <tissue evidence="3">Leaf</tissue>
    </source>
</reference>
<organism evidence="3">
    <name type="scientific">Tragopogon dubius</name>
    <name type="common">Western goat's beard</name>
    <dbReference type="NCBI Taxonomy" id="45322"/>
    <lineage>
        <taxon>Eukaryota</taxon>
        <taxon>Viridiplantae</taxon>
        <taxon>Streptophyta</taxon>
        <taxon>Embryophyta</taxon>
        <taxon>Tracheophyta</taxon>
        <taxon>Spermatophyta</taxon>
        <taxon>Magnoliopsida</taxon>
        <taxon>eudicotyledons</taxon>
        <taxon>Gunneridae</taxon>
        <taxon>Pentapetalae</taxon>
        <taxon>asterids</taxon>
        <taxon>campanulids</taxon>
        <taxon>Asterales</taxon>
        <taxon>Asteraceae</taxon>
        <taxon>Cichorioideae</taxon>
        <taxon>Cichorieae</taxon>
        <taxon>Scorzonerinae</taxon>
        <taxon>Tragopogon</taxon>
    </lineage>
</organism>
<feature type="compositionally biased region" description="Basic and acidic residues" evidence="1">
    <location>
        <begin position="20"/>
        <end position="33"/>
    </location>
</feature>
<name>D5JWT1_TRADU</name>
<dbReference type="InterPro" id="IPR020978">
    <property type="entry name" value="Cryptochrome_C"/>
</dbReference>
<accession>D5JWT1</accession>
<proteinExistence type="predicted"/>
<evidence type="ECO:0000313" key="3">
    <source>
        <dbReference type="EMBL" id="ADE06489.1"/>
    </source>
</evidence>